<dbReference type="eggNOG" id="COG0161">
    <property type="taxonomic scope" value="Bacteria"/>
</dbReference>
<dbReference type="RefSeq" id="WP_228694956.1">
    <property type="nucleotide sequence ID" value="NZ_CP008953.1"/>
</dbReference>
<evidence type="ECO:0000256" key="6">
    <source>
        <dbReference type="RuleBase" id="RU003560"/>
    </source>
</evidence>
<reference evidence="7 8" key="1">
    <citation type="journal article" date="2014" name="J. Biotechnol.">
        <title>Complete genome sequence of the actinobacterium Amycolatopsis japonica MG417-CF17(T) (=DSM 44213T) producing (S,S)-N,N'-ethylenediaminedisuccinic acid.</title>
        <authorList>
            <person name="Stegmann E."/>
            <person name="Albersmeier A."/>
            <person name="Spohn M."/>
            <person name="Gert H."/>
            <person name="Weber T."/>
            <person name="Wohlleben W."/>
            <person name="Kalinowski J."/>
            <person name="Ruckert C."/>
        </authorList>
    </citation>
    <scope>NUCLEOTIDE SEQUENCE [LARGE SCALE GENOMIC DNA]</scope>
    <source>
        <strain evidence="8">MG417-CF17 (DSM 44213)</strain>
    </source>
</reference>
<keyword evidence="2 7" id="KW-0032">Aminotransferase</keyword>
<protein>
    <submittedName>
        <fullName evidence="7">Class III aminotransferase</fullName>
    </submittedName>
</protein>
<dbReference type="Gene3D" id="3.40.640.10">
    <property type="entry name" value="Type I PLP-dependent aspartate aminotransferase-like (Major domain)"/>
    <property type="match status" value="1"/>
</dbReference>
<keyword evidence="5" id="KW-0045">Antibiotic biosynthesis</keyword>
<dbReference type="SUPFAM" id="SSF53383">
    <property type="entry name" value="PLP-dependent transferases"/>
    <property type="match status" value="1"/>
</dbReference>
<comment type="similarity">
    <text evidence="1 6">Belongs to the class-III pyridoxal-phosphate-dependent aminotransferase family.</text>
</comment>
<dbReference type="HOGENOM" id="CLU_016922_4_1_11"/>
<dbReference type="GO" id="GO:0017000">
    <property type="term" value="P:antibiotic biosynthetic process"/>
    <property type="evidence" value="ECO:0007669"/>
    <property type="project" value="UniProtKB-KW"/>
</dbReference>
<evidence type="ECO:0000313" key="7">
    <source>
        <dbReference type="EMBL" id="AIG76120.1"/>
    </source>
</evidence>
<organism evidence="7 8">
    <name type="scientific">Amycolatopsis japonica</name>
    <dbReference type="NCBI Taxonomy" id="208439"/>
    <lineage>
        <taxon>Bacteria</taxon>
        <taxon>Bacillati</taxon>
        <taxon>Actinomycetota</taxon>
        <taxon>Actinomycetes</taxon>
        <taxon>Pseudonocardiales</taxon>
        <taxon>Pseudonocardiaceae</taxon>
        <taxon>Amycolatopsis</taxon>
        <taxon>Amycolatopsis japonica group</taxon>
    </lineage>
</organism>
<proteinExistence type="inferred from homology"/>
<dbReference type="Gene3D" id="3.90.1150.10">
    <property type="entry name" value="Aspartate Aminotransferase, domain 1"/>
    <property type="match status" value="1"/>
</dbReference>
<accession>A0A075V0V6</accession>
<sequence length="415" mass="44301">MIVRGKGSTVWDAEGTELLDATGGGLWNSHVGHGRRELAEIMAKQVEELEYFTTFHEFGNDKTIRLAARLAEHAPAGLNKVFFTSGGSESVDTAIKAARLFHVRSGEPDRTWIISRSASYHGCTYGSGTLTGFEPMQIGVGPNLPHVEKLSPPYLYRAGELYGDQDPTDFLIAELEQTIARLGPGNVAAMIGEPVMAGGGVLTPPPDYWPRVREVLSSHGILLIADEVVTAFGRTGVWFDSVQREMEPDLVTTAKGITSGYFALGAVLMSDEIAEAITADMGFFHGHTYSGHPVGAAVALANLDIIEGEGLAANALSIGDWFRAGLAPLADLPSVGDVRVEGAMAAIELVADRGSRAPMDIPAVFGLADEIRKHHGVIVRPYGNNIILSPPLVMTQVETEVTTKSIVEVLSRTGS</sequence>
<keyword evidence="4 6" id="KW-0663">Pyridoxal phosphate</keyword>
<dbReference type="AlphaFoldDB" id="A0A075V0V6"/>
<dbReference type="InterPro" id="IPR015422">
    <property type="entry name" value="PyrdxlP-dep_Trfase_small"/>
</dbReference>
<dbReference type="FunFam" id="3.40.640.10:FF:000014">
    <property type="entry name" value="Adenosylmethionine-8-amino-7-oxononanoate aminotransferase, probable"/>
    <property type="match status" value="1"/>
</dbReference>
<evidence type="ECO:0000256" key="2">
    <source>
        <dbReference type="ARBA" id="ARBA00022576"/>
    </source>
</evidence>
<dbReference type="EMBL" id="CP008953">
    <property type="protein sequence ID" value="AIG76120.1"/>
    <property type="molecule type" value="Genomic_DNA"/>
</dbReference>
<keyword evidence="8" id="KW-1185">Reference proteome</keyword>
<dbReference type="KEGG" id="aja:AJAP_16235"/>
<dbReference type="PROSITE" id="PS00600">
    <property type="entry name" value="AA_TRANSFER_CLASS_3"/>
    <property type="match status" value="1"/>
</dbReference>
<dbReference type="GO" id="GO:0008483">
    <property type="term" value="F:transaminase activity"/>
    <property type="evidence" value="ECO:0007669"/>
    <property type="project" value="UniProtKB-KW"/>
</dbReference>
<dbReference type="PANTHER" id="PTHR43094:SF1">
    <property type="entry name" value="AMINOTRANSFERASE CLASS-III"/>
    <property type="match status" value="1"/>
</dbReference>
<gene>
    <name evidence="7" type="ORF">AJAP_16235</name>
</gene>
<dbReference type="GO" id="GO:0030170">
    <property type="term" value="F:pyridoxal phosphate binding"/>
    <property type="evidence" value="ECO:0007669"/>
    <property type="project" value="InterPro"/>
</dbReference>
<dbReference type="InterPro" id="IPR015424">
    <property type="entry name" value="PyrdxlP-dep_Trfase"/>
</dbReference>
<evidence type="ECO:0000313" key="8">
    <source>
        <dbReference type="Proteomes" id="UP000028492"/>
    </source>
</evidence>
<dbReference type="InterPro" id="IPR049704">
    <property type="entry name" value="Aminotrans_3_PPA_site"/>
</dbReference>
<dbReference type="PANTHER" id="PTHR43094">
    <property type="entry name" value="AMINOTRANSFERASE"/>
    <property type="match status" value="1"/>
</dbReference>
<name>A0A075V0V6_9PSEU</name>
<dbReference type="Proteomes" id="UP000028492">
    <property type="component" value="Chromosome"/>
</dbReference>
<keyword evidence="3 7" id="KW-0808">Transferase</keyword>
<dbReference type="CDD" id="cd00610">
    <property type="entry name" value="OAT_like"/>
    <property type="match status" value="1"/>
</dbReference>
<dbReference type="STRING" id="208439.AJAP_16235"/>
<dbReference type="PIRSF" id="PIRSF000521">
    <property type="entry name" value="Transaminase_4ab_Lys_Orn"/>
    <property type="match status" value="1"/>
</dbReference>
<evidence type="ECO:0000256" key="5">
    <source>
        <dbReference type="ARBA" id="ARBA00023194"/>
    </source>
</evidence>
<dbReference type="InterPro" id="IPR005814">
    <property type="entry name" value="Aminotrans_3"/>
</dbReference>
<dbReference type="InterPro" id="IPR015421">
    <property type="entry name" value="PyrdxlP-dep_Trfase_major"/>
</dbReference>
<evidence type="ECO:0000256" key="1">
    <source>
        <dbReference type="ARBA" id="ARBA00008954"/>
    </source>
</evidence>
<dbReference type="Pfam" id="PF00202">
    <property type="entry name" value="Aminotran_3"/>
    <property type="match status" value="1"/>
</dbReference>
<evidence type="ECO:0000256" key="3">
    <source>
        <dbReference type="ARBA" id="ARBA00022679"/>
    </source>
</evidence>
<evidence type="ECO:0000256" key="4">
    <source>
        <dbReference type="ARBA" id="ARBA00022898"/>
    </source>
</evidence>